<feature type="compositionally biased region" description="Basic and acidic residues" evidence="2">
    <location>
        <begin position="298"/>
        <end position="312"/>
    </location>
</feature>
<feature type="region of interest" description="Disordered" evidence="2">
    <location>
        <begin position="362"/>
        <end position="400"/>
    </location>
</feature>
<comment type="caution">
    <text evidence="3">The sequence shown here is derived from an EMBL/GenBank/DDBJ whole genome shotgun (WGS) entry which is preliminary data.</text>
</comment>
<feature type="region of interest" description="Disordered" evidence="2">
    <location>
        <begin position="1"/>
        <end position="65"/>
    </location>
</feature>
<keyword evidence="4" id="KW-1185">Reference proteome</keyword>
<sequence>MPDSSDPQNAQGQEARLVDKENRGANEPRHPLINGPTKRAVGSLPQPRAPALPASPSELRLADAQSEAAELRERLQASAAGAAALVQRVAACEGDLVLVCARLDDEEAAAASAARERRLAVEADALRRAAAAAERSQAEERERLAMEAAQARLMARARARQVADAEARAAAAVAAAEAAQRASQEAAAARHAAEVRATVATDAAAAEVAAAAAARGAAERRAAAAEAGAAAAERAAAAADAAAADARAHAAWQDARIAELQAQDSAQAAARYDRELAAAQAAAAAALEAERGQRLEAERELARMRDGSDPREGLSAGRRGNAWATALGLAYSFEAEGPQRADAAAQTEADAATSAPSGTAAALVSAARAPGGSAGGPMRGSEEDAHSLQASLRASRERCKRTEDSLRAELAQAREAATEGGRAQADALAAARADADAARQQALAARDALAAAAAAHAAELQRLRLEVEDDAAVAMLEGSAAGAHAAQRVTELERQLETAREALAEARARADAEATHARPGDDDICRVLSTTATPASSCATAAAAPPSAGGSSHRALTRRPPQPATALTPQRWQGPAGGASPLRPRSHASPSALLGARSDPGAYEKRIDGNRRREDASGIAARLEAKLREAEARREGASGRARGPDRTLEGYDEGGRRGSGMGRELLRDISPLRAFRSGPASTVQILDGAEVLQQQAERKRGAEAVPAYERAAAAFQRAIDAEQAQALPSERHLDACLGLGECLQGWADALAAATAALPDAQLTEAAEASARVDTQRLYERALQAYQQVRAGDGRVHADAAVNSGNALAAAAEAERASGGGRAGAMLAEAAQAYRAALEQEEDALTWSNLADTLVAAAELDAESAAAHAAVHMSDAAVAPAAGWRRKANGTPACQDNAGVAAEAAKEQSRRLYAEAMAAYAAACSLSSSEAGDDLPALLFNWGVGLHSLGTHAQAPEEAEAALVEAGARLREAASFAKGDPAPLVAAGEALVARAERRVAAAAAAMQAGEAARLLAEAGALYAEALETGYHDALRLDGGCADARVGAAEAHIALGKLVAAESRPQAAQHLAAAVAEYRVALRRPEALGGLADRSSVCPRAMLP</sequence>
<reference evidence="3 4" key="1">
    <citation type="journal article" date="2024" name="Nat. Commun.">
        <title>Phylogenomics reveals the evolutionary origins of lichenization in chlorophyte algae.</title>
        <authorList>
            <person name="Puginier C."/>
            <person name="Libourel C."/>
            <person name="Otte J."/>
            <person name="Skaloud P."/>
            <person name="Haon M."/>
            <person name="Grisel S."/>
            <person name="Petersen M."/>
            <person name="Berrin J.G."/>
            <person name="Delaux P.M."/>
            <person name="Dal Grande F."/>
            <person name="Keller J."/>
        </authorList>
    </citation>
    <scope>NUCLEOTIDE SEQUENCE [LARGE SCALE GENOMIC DNA]</scope>
    <source>
        <strain evidence="3 4">SAG 245.80</strain>
    </source>
</reference>
<feature type="compositionally biased region" description="Polar residues" evidence="2">
    <location>
        <begin position="1"/>
        <end position="12"/>
    </location>
</feature>
<keyword evidence="1" id="KW-0175">Coiled coil</keyword>
<feature type="compositionally biased region" description="Basic and acidic residues" evidence="2">
    <location>
        <begin position="16"/>
        <end position="30"/>
    </location>
</feature>
<feature type="compositionally biased region" description="Low complexity" evidence="2">
    <location>
        <begin position="536"/>
        <end position="552"/>
    </location>
</feature>
<gene>
    <name evidence="3" type="ORF">WJX81_003740</name>
</gene>
<dbReference type="AlphaFoldDB" id="A0AAW1RXN3"/>
<evidence type="ECO:0000256" key="1">
    <source>
        <dbReference type="SAM" id="Coils"/>
    </source>
</evidence>
<feature type="region of interest" description="Disordered" evidence="2">
    <location>
        <begin position="298"/>
        <end position="317"/>
    </location>
</feature>
<evidence type="ECO:0000256" key="2">
    <source>
        <dbReference type="SAM" id="MobiDB-lite"/>
    </source>
</evidence>
<dbReference type="EMBL" id="JALJOU010000018">
    <property type="protein sequence ID" value="KAK9838504.1"/>
    <property type="molecule type" value="Genomic_DNA"/>
</dbReference>
<organism evidence="3 4">
    <name type="scientific">Elliptochloris bilobata</name>
    <dbReference type="NCBI Taxonomy" id="381761"/>
    <lineage>
        <taxon>Eukaryota</taxon>
        <taxon>Viridiplantae</taxon>
        <taxon>Chlorophyta</taxon>
        <taxon>core chlorophytes</taxon>
        <taxon>Trebouxiophyceae</taxon>
        <taxon>Trebouxiophyceae incertae sedis</taxon>
        <taxon>Elliptochloris clade</taxon>
        <taxon>Elliptochloris</taxon>
    </lineage>
</organism>
<feature type="compositionally biased region" description="Low complexity" evidence="2">
    <location>
        <begin position="362"/>
        <end position="371"/>
    </location>
</feature>
<evidence type="ECO:0000313" key="4">
    <source>
        <dbReference type="Proteomes" id="UP001445335"/>
    </source>
</evidence>
<accession>A0AAW1RXN3</accession>
<evidence type="ECO:0000313" key="3">
    <source>
        <dbReference type="EMBL" id="KAK9838504.1"/>
    </source>
</evidence>
<name>A0AAW1RXN3_9CHLO</name>
<feature type="region of interest" description="Disordered" evidence="2">
    <location>
        <begin position="536"/>
        <end position="662"/>
    </location>
</feature>
<protein>
    <submittedName>
        <fullName evidence="3">Uncharacterized protein</fullName>
    </submittedName>
</protein>
<proteinExistence type="predicted"/>
<feature type="coiled-coil region" evidence="1">
    <location>
        <begin position="123"/>
        <end position="182"/>
    </location>
</feature>
<feature type="compositionally biased region" description="Basic and acidic residues" evidence="2">
    <location>
        <begin position="602"/>
        <end position="616"/>
    </location>
</feature>
<dbReference type="Proteomes" id="UP001445335">
    <property type="component" value="Unassembled WGS sequence"/>
</dbReference>
<feature type="compositionally biased region" description="Basic and acidic residues" evidence="2">
    <location>
        <begin position="623"/>
        <end position="656"/>
    </location>
</feature>